<dbReference type="STRING" id="89784.SAMN04489725_1063"/>
<dbReference type="EMBL" id="BSRA01000008">
    <property type="protein sequence ID" value="GLV13885.1"/>
    <property type="molecule type" value="Genomic_DNA"/>
</dbReference>
<dbReference type="PANTHER" id="PTHR46558">
    <property type="entry name" value="TRACRIPTIONAL REGULATORY PROTEIN-RELATED-RELATED"/>
    <property type="match status" value="1"/>
</dbReference>
<dbReference type="SUPFAM" id="SSF47413">
    <property type="entry name" value="lambda repressor-like DNA-binding domains"/>
    <property type="match status" value="1"/>
</dbReference>
<evidence type="ECO:0000259" key="2">
    <source>
        <dbReference type="PROSITE" id="PS50943"/>
    </source>
</evidence>
<protein>
    <submittedName>
        <fullName evidence="4">Helix-turn-helix</fullName>
    </submittedName>
</protein>
<name>A0A1H2TL30_9BACL</name>
<reference evidence="5" key="1">
    <citation type="submission" date="2016-10" db="EMBL/GenBank/DDBJ databases">
        <authorList>
            <person name="Varghese N."/>
        </authorList>
    </citation>
    <scope>NUCLEOTIDE SEQUENCE [LARGE SCALE GENOMIC DNA]</scope>
    <source>
        <strain evidence="5">DSM 12489</strain>
    </source>
</reference>
<evidence type="ECO:0000313" key="3">
    <source>
        <dbReference type="EMBL" id="GLV13885.1"/>
    </source>
</evidence>
<dbReference type="CDD" id="cd00093">
    <property type="entry name" value="HTH_XRE"/>
    <property type="match status" value="1"/>
</dbReference>
<dbReference type="Pfam" id="PF01381">
    <property type="entry name" value="HTH_3"/>
    <property type="match status" value="1"/>
</dbReference>
<reference evidence="3" key="3">
    <citation type="submission" date="2023-02" db="EMBL/GenBank/DDBJ databases">
        <title>Proposal of a novel subspecies: Alicyclobacillus hesperidum subspecies aegle.</title>
        <authorList>
            <person name="Goto K."/>
            <person name="Fujii T."/>
            <person name="Yasui K."/>
            <person name="Mochida K."/>
            <person name="Kato-Tanaka Y."/>
            <person name="Morohoshi S."/>
            <person name="An S.Y."/>
            <person name="Kasai H."/>
            <person name="Yokota A."/>
        </authorList>
    </citation>
    <scope>NUCLEOTIDE SEQUENCE</scope>
    <source>
        <strain evidence="3">DSM 12766</strain>
    </source>
</reference>
<dbReference type="AlphaFoldDB" id="A0A1H2TL30"/>
<reference evidence="4" key="2">
    <citation type="submission" date="2016-10" db="EMBL/GenBank/DDBJ databases">
        <authorList>
            <person name="de Groot N.N."/>
        </authorList>
    </citation>
    <scope>NUCLEOTIDE SEQUENCE [LARGE SCALE GENOMIC DNA]</scope>
    <source>
        <strain evidence="4">DSM 12489</strain>
    </source>
</reference>
<evidence type="ECO:0000313" key="4">
    <source>
        <dbReference type="EMBL" id="SDW44508.1"/>
    </source>
</evidence>
<accession>A0A1H2TL30</accession>
<dbReference type="EMBL" id="FNOJ01000006">
    <property type="protein sequence ID" value="SDW44508.1"/>
    <property type="molecule type" value="Genomic_DNA"/>
</dbReference>
<dbReference type="GO" id="GO:0003677">
    <property type="term" value="F:DNA binding"/>
    <property type="evidence" value="ECO:0007669"/>
    <property type="project" value="UniProtKB-KW"/>
</dbReference>
<evidence type="ECO:0000256" key="1">
    <source>
        <dbReference type="ARBA" id="ARBA00023125"/>
    </source>
</evidence>
<dbReference type="PANTHER" id="PTHR46558:SF11">
    <property type="entry name" value="HTH-TYPE TRANSCRIPTIONAL REGULATOR XRE"/>
    <property type="match status" value="1"/>
</dbReference>
<dbReference type="Proteomes" id="UP000182589">
    <property type="component" value="Unassembled WGS sequence"/>
</dbReference>
<keyword evidence="5" id="KW-1185">Reference proteome</keyword>
<keyword evidence="1" id="KW-0238">DNA-binding</keyword>
<feature type="domain" description="HTH cro/C1-type" evidence="2">
    <location>
        <begin position="9"/>
        <end position="63"/>
    </location>
</feature>
<sequence length="84" mass="9312">MSDVFGRKLRAFRKLKNLTQVELAQKLGVSVAIVGSLERGTRVPTPQLIGEISRILQISEDELFGRSGSEAVDNDDTEAKRNVR</sequence>
<dbReference type="Gene3D" id="1.10.260.40">
    <property type="entry name" value="lambda repressor-like DNA-binding domains"/>
    <property type="match status" value="1"/>
</dbReference>
<dbReference type="SMART" id="SM00530">
    <property type="entry name" value="HTH_XRE"/>
    <property type="match status" value="1"/>
</dbReference>
<gene>
    <name evidence="3" type="ORF">Heshes_15690</name>
    <name evidence="4" type="ORF">SAMN04489725_1063</name>
</gene>
<dbReference type="RefSeq" id="WP_052012171.1">
    <property type="nucleotide sequence ID" value="NZ_BSRA01000008.1"/>
</dbReference>
<dbReference type="PROSITE" id="PS50943">
    <property type="entry name" value="HTH_CROC1"/>
    <property type="match status" value="1"/>
</dbReference>
<evidence type="ECO:0000313" key="5">
    <source>
        <dbReference type="Proteomes" id="UP000182589"/>
    </source>
</evidence>
<dbReference type="Proteomes" id="UP001157137">
    <property type="component" value="Unassembled WGS sequence"/>
</dbReference>
<dbReference type="InterPro" id="IPR010982">
    <property type="entry name" value="Lambda_DNA-bd_dom_sf"/>
</dbReference>
<organism evidence="4 5">
    <name type="scientific">Alicyclobacillus hesperidum</name>
    <dbReference type="NCBI Taxonomy" id="89784"/>
    <lineage>
        <taxon>Bacteria</taxon>
        <taxon>Bacillati</taxon>
        <taxon>Bacillota</taxon>
        <taxon>Bacilli</taxon>
        <taxon>Bacillales</taxon>
        <taxon>Alicyclobacillaceae</taxon>
        <taxon>Alicyclobacillus</taxon>
    </lineage>
</organism>
<dbReference type="InterPro" id="IPR001387">
    <property type="entry name" value="Cro/C1-type_HTH"/>
</dbReference>
<proteinExistence type="predicted"/>